<sequence length="259" mass="28271">MPRSSADGQKRRLILAKLLEDHENVSTSELASQLDVSEMTVRRDLKQLQKEGIALPCYGGAMVARRITFEFDFEEHRRSHLVEKQRIGKAAVEEIEPGQTIFLDTGTTTLELARVLANLSMELTVVTASLVIASELWARGNTRLQLLGGQVRGGNPDLAGPLTELMLEKITADVAFLGSDGVSASRGSFAGDLETARIAERMVACADRAVVVCDSSKLGRNGPVRYAVLSDIDLLITDKKVNRNVARQLTSRGLKIKKV</sequence>
<dbReference type="PRINTS" id="PR00037">
    <property type="entry name" value="HTHLACR"/>
</dbReference>
<dbReference type="SMART" id="SM00420">
    <property type="entry name" value="HTH_DEOR"/>
    <property type="match status" value="1"/>
</dbReference>
<dbReference type="AlphaFoldDB" id="A0A517MTU7"/>
<dbReference type="InterPro" id="IPR037171">
    <property type="entry name" value="NagB/RpiA_transferase-like"/>
</dbReference>
<dbReference type="SUPFAM" id="SSF46785">
    <property type="entry name" value="Winged helix' DNA-binding domain"/>
    <property type="match status" value="1"/>
</dbReference>
<name>A0A517MTU7_9BACT</name>
<dbReference type="PROSITE" id="PS00894">
    <property type="entry name" value="HTH_DEOR_1"/>
    <property type="match status" value="1"/>
</dbReference>
<dbReference type="SMART" id="SM01134">
    <property type="entry name" value="DeoRC"/>
    <property type="match status" value="1"/>
</dbReference>
<dbReference type="PROSITE" id="PS51000">
    <property type="entry name" value="HTH_DEOR_2"/>
    <property type="match status" value="1"/>
</dbReference>
<reference evidence="5 6" key="1">
    <citation type="submission" date="2019-02" db="EMBL/GenBank/DDBJ databases">
        <title>Deep-cultivation of Planctomycetes and their phenomic and genomic characterization uncovers novel biology.</title>
        <authorList>
            <person name="Wiegand S."/>
            <person name="Jogler M."/>
            <person name="Boedeker C."/>
            <person name="Pinto D."/>
            <person name="Vollmers J."/>
            <person name="Rivas-Marin E."/>
            <person name="Kohn T."/>
            <person name="Peeters S.H."/>
            <person name="Heuer A."/>
            <person name="Rast P."/>
            <person name="Oberbeckmann S."/>
            <person name="Bunk B."/>
            <person name="Jeske O."/>
            <person name="Meyerdierks A."/>
            <person name="Storesund J.E."/>
            <person name="Kallscheuer N."/>
            <person name="Luecker S."/>
            <person name="Lage O.M."/>
            <person name="Pohl T."/>
            <person name="Merkel B.J."/>
            <person name="Hornburger P."/>
            <person name="Mueller R.-W."/>
            <person name="Bruemmer F."/>
            <person name="Labrenz M."/>
            <person name="Spormann A.M."/>
            <person name="Op den Camp H."/>
            <person name="Overmann J."/>
            <person name="Amann R."/>
            <person name="Jetten M.S.M."/>
            <person name="Mascher T."/>
            <person name="Medema M.H."/>
            <person name="Devos D.P."/>
            <person name="Kaster A.-K."/>
            <person name="Ovreas L."/>
            <person name="Rohde M."/>
            <person name="Galperin M.Y."/>
            <person name="Jogler C."/>
        </authorList>
    </citation>
    <scope>NUCLEOTIDE SEQUENCE [LARGE SCALE GENOMIC DNA]</scope>
    <source>
        <strain evidence="5 6">HG15A2</strain>
    </source>
</reference>
<protein>
    <submittedName>
        <fullName evidence="5">Glycerol-3-phosphate regulon repressor</fullName>
    </submittedName>
</protein>
<dbReference type="Gene3D" id="1.10.10.10">
    <property type="entry name" value="Winged helix-like DNA-binding domain superfamily/Winged helix DNA-binding domain"/>
    <property type="match status" value="1"/>
</dbReference>
<evidence type="ECO:0000256" key="3">
    <source>
        <dbReference type="ARBA" id="ARBA00023163"/>
    </source>
</evidence>
<dbReference type="PANTHER" id="PTHR30363">
    <property type="entry name" value="HTH-TYPE TRANSCRIPTIONAL REGULATOR SRLR-RELATED"/>
    <property type="match status" value="1"/>
</dbReference>
<dbReference type="Gene3D" id="3.40.50.1360">
    <property type="match status" value="1"/>
</dbReference>
<dbReference type="Pfam" id="PF08220">
    <property type="entry name" value="HTH_DeoR"/>
    <property type="match status" value="1"/>
</dbReference>
<dbReference type="InterPro" id="IPR036390">
    <property type="entry name" value="WH_DNA-bd_sf"/>
</dbReference>
<dbReference type="Proteomes" id="UP000319852">
    <property type="component" value="Chromosome"/>
</dbReference>
<dbReference type="PANTHER" id="PTHR30363:SF44">
    <property type="entry name" value="AGA OPERON TRANSCRIPTIONAL REPRESSOR-RELATED"/>
    <property type="match status" value="1"/>
</dbReference>
<dbReference type="InterPro" id="IPR050313">
    <property type="entry name" value="Carb_Metab_HTH_regulators"/>
</dbReference>
<keyword evidence="2" id="KW-0238">DNA-binding</keyword>
<dbReference type="GO" id="GO:0003700">
    <property type="term" value="F:DNA-binding transcription factor activity"/>
    <property type="evidence" value="ECO:0007669"/>
    <property type="project" value="InterPro"/>
</dbReference>
<dbReference type="EMBL" id="CP036263">
    <property type="protein sequence ID" value="QDS98207.1"/>
    <property type="molecule type" value="Genomic_DNA"/>
</dbReference>
<dbReference type="SUPFAM" id="SSF100950">
    <property type="entry name" value="NagB/RpiA/CoA transferase-like"/>
    <property type="match status" value="1"/>
</dbReference>
<dbReference type="Pfam" id="PF00455">
    <property type="entry name" value="DeoRC"/>
    <property type="match status" value="1"/>
</dbReference>
<evidence type="ECO:0000313" key="5">
    <source>
        <dbReference type="EMBL" id="QDS98207.1"/>
    </source>
</evidence>
<keyword evidence="1" id="KW-0805">Transcription regulation</keyword>
<dbReference type="InterPro" id="IPR018356">
    <property type="entry name" value="Tscrpt_reg_HTH_DeoR_CS"/>
</dbReference>
<dbReference type="RefSeq" id="WP_218932379.1">
    <property type="nucleotide sequence ID" value="NZ_CP036263.1"/>
</dbReference>
<evidence type="ECO:0000256" key="2">
    <source>
        <dbReference type="ARBA" id="ARBA00023125"/>
    </source>
</evidence>
<organism evidence="5 6">
    <name type="scientific">Adhaeretor mobilis</name>
    <dbReference type="NCBI Taxonomy" id="1930276"/>
    <lineage>
        <taxon>Bacteria</taxon>
        <taxon>Pseudomonadati</taxon>
        <taxon>Planctomycetota</taxon>
        <taxon>Planctomycetia</taxon>
        <taxon>Pirellulales</taxon>
        <taxon>Lacipirellulaceae</taxon>
        <taxon>Adhaeretor</taxon>
    </lineage>
</organism>
<dbReference type="InterPro" id="IPR001034">
    <property type="entry name" value="DeoR_HTH"/>
</dbReference>
<dbReference type="KEGG" id="amob:HG15A2_14800"/>
<dbReference type="GO" id="GO:0003677">
    <property type="term" value="F:DNA binding"/>
    <property type="evidence" value="ECO:0007669"/>
    <property type="project" value="UniProtKB-KW"/>
</dbReference>
<feature type="domain" description="HTH deoR-type" evidence="4">
    <location>
        <begin position="8"/>
        <end position="63"/>
    </location>
</feature>
<gene>
    <name evidence="5" type="primary">glpR</name>
    <name evidence="5" type="ORF">HG15A2_14800</name>
</gene>
<dbReference type="InterPro" id="IPR036388">
    <property type="entry name" value="WH-like_DNA-bd_sf"/>
</dbReference>
<evidence type="ECO:0000313" key="6">
    <source>
        <dbReference type="Proteomes" id="UP000319852"/>
    </source>
</evidence>
<dbReference type="InterPro" id="IPR014036">
    <property type="entry name" value="DeoR-like_C"/>
</dbReference>
<keyword evidence="3" id="KW-0804">Transcription</keyword>
<proteinExistence type="predicted"/>
<keyword evidence="6" id="KW-1185">Reference proteome</keyword>
<evidence type="ECO:0000259" key="4">
    <source>
        <dbReference type="PROSITE" id="PS51000"/>
    </source>
</evidence>
<evidence type="ECO:0000256" key="1">
    <source>
        <dbReference type="ARBA" id="ARBA00023015"/>
    </source>
</evidence>
<accession>A0A517MTU7</accession>